<feature type="chain" id="PRO_5042030729" evidence="3">
    <location>
        <begin position="25"/>
        <end position="180"/>
    </location>
</feature>
<dbReference type="PANTHER" id="PTHR36721:SF15">
    <property type="entry name" value="EN_SPM-LIKE TRANSPOSON PROTEIN"/>
    <property type="match status" value="1"/>
</dbReference>
<evidence type="ECO:0000256" key="1">
    <source>
        <dbReference type="SAM" id="MobiDB-lite"/>
    </source>
</evidence>
<evidence type="ECO:0000313" key="5">
    <source>
        <dbReference type="Proteomes" id="UP001293593"/>
    </source>
</evidence>
<keyword evidence="3" id="KW-0732">Signal</keyword>
<reference evidence="4" key="1">
    <citation type="submission" date="2023-10" db="EMBL/GenBank/DDBJ databases">
        <title>Chromosome-level genome of the transformable northern wattle, Acacia crassicarpa.</title>
        <authorList>
            <person name="Massaro I."/>
            <person name="Sinha N.R."/>
            <person name="Poethig S."/>
            <person name="Leichty A.R."/>
        </authorList>
    </citation>
    <scope>NUCLEOTIDE SEQUENCE</scope>
    <source>
        <strain evidence="4">Acra3RX</strain>
        <tissue evidence="4">Leaf</tissue>
    </source>
</reference>
<dbReference type="EMBL" id="JAWXYG010000013">
    <property type="protein sequence ID" value="KAK4255080.1"/>
    <property type="molecule type" value="Genomic_DNA"/>
</dbReference>
<evidence type="ECO:0000313" key="4">
    <source>
        <dbReference type="EMBL" id="KAK4255080.1"/>
    </source>
</evidence>
<dbReference type="AlphaFoldDB" id="A0AAE1JP48"/>
<keyword evidence="2" id="KW-1133">Transmembrane helix</keyword>
<keyword evidence="2" id="KW-0472">Membrane</keyword>
<accession>A0AAE1JP48</accession>
<sequence>MTVSARFSLLLLFLLSSLLHTSFSADPRQISPSPSPSSPDLLPASTSSPSPLVSPSPSPSPAPEPAHAPSTSLSPSPSPSPASEPAHAPSSPSPAPEPAYAPSTYLSPSPSPSPAPEPGHGVSYTGVGDEEGTRDRSSGGMNAGQKAGVALGVIAATGVVVFALFVFRKRQQNIRRAHYA</sequence>
<proteinExistence type="predicted"/>
<dbReference type="PANTHER" id="PTHR36721">
    <property type="entry name" value="PROLINE-RICH FAMILY PROTEIN"/>
    <property type="match status" value="1"/>
</dbReference>
<name>A0AAE1JP48_9FABA</name>
<feature type="transmembrane region" description="Helical" evidence="2">
    <location>
        <begin position="147"/>
        <end position="167"/>
    </location>
</feature>
<comment type="caution">
    <text evidence="4">The sequence shown here is derived from an EMBL/GenBank/DDBJ whole genome shotgun (WGS) entry which is preliminary data.</text>
</comment>
<dbReference type="Proteomes" id="UP001293593">
    <property type="component" value="Unassembled WGS sequence"/>
</dbReference>
<feature type="compositionally biased region" description="Low complexity" evidence="1">
    <location>
        <begin position="38"/>
        <end position="51"/>
    </location>
</feature>
<feature type="compositionally biased region" description="Pro residues" evidence="1">
    <location>
        <begin position="52"/>
        <end position="66"/>
    </location>
</feature>
<gene>
    <name evidence="4" type="ORF">QN277_008125</name>
</gene>
<feature type="region of interest" description="Disordered" evidence="1">
    <location>
        <begin position="24"/>
        <end position="142"/>
    </location>
</feature>
<evidence type="ECO:0000256" key="3">
    <source>
        <dbReference type="SAM" id="SignalP"/>
    </source>
</evidence>
<evidence type="ECO:0000256" key="2">
    <source>
        <dbReference type="SAM" id="Phobius"/>
    </source>
</evidence>
<keyword evidence="2" id="KW-0812">Transmembrane</keyword>
<organism evidence="4 5">
    <name type="scientific">Acacia crassicarpa</name>
    <name type="common">northern wattle</name>
    <dbReference type="NCBI Taxonomy" id="499986"/>
    <lineage>
        <taxon>Eukaryota</taxon>
        <taxon>Viridiplantae</taxon>
        <taxon>Streptophyta</taxon>
        <taxon>Embryophyta</taxon>
        <taxon>Tracheophyta</taxon>
        <taxon>Spermatophyta</taxon>
        <taxon>Magnoliopsida</taxon>
        <taxon>eudicotyledons</taxon>
        <taxon>Gunneridae</taxon>
        <taxon>Pentapetalae</taxon>
        <taxon>rosids</taxon>
        <taxon>fabids</taxon>
        <taxon>Fabales</taxon>
        <taxon>Fabaceae</taxon>
        <taxon>Caesalpinioideae</taxon>
        <taxon>mimosoid clade</taxon>
        <taxon>Acacieae</taxon>
        <taxon>Acacia</taxon>
    </lineage>
</organism>
<feature type="signal peptide" evidence="3">
    <location>
        <begin position="1"/>
        <end position="24"/>
    </location>
</feature>
<keyword evidence="5" id="KW-1185">Reference proteome</keyword>
<protein>
    <submittedName>
        <fullName evidence="4">Uncharacterized protein</fullName>
    </submittedName>
</protein>